<dbReference type="OrthoDB" id="10651056at2759"/>
<name>A0A433D5A9_9FUNG</name>
<gene>
    <name evidence="1" type="ORF">BC936DRAFT_147430</name>
</gene>
<protein>
    <submittedName>
        <fullName evidence="1">Uncharacterized protein</fullName>
    </submittedName>
</protein>
<organism evidence="1 2">
    <name type="scientific">Jimgerdemannia flammicorona</name>
    <dbReference type="NCBI Taxonomy" id="994334"/>
    <lineage>
        <taxon>Eukaryota</taxon>
        <taxon>Fungi</taxon>
        <taxon>Fungi incertae sedis</taxon>
        <taxon>Mucoromycota</taxon>
        <taxon>Mucoromycotina</taxon>
        <taxon>Endogonomycetes</taxon>
        <taxon>Endogonales</taxon>
        <taxon>Endogonaceae</taxon>
        <taxon>Jimgerdemannia</taxon>
    </lineage>
</organism>
<reference evidence="1 2" key="1">
    <citation type="journal article" date="2018" name="New Phytol.">
        <title>Phylogenomics of Endogonaceae and evolution of mycorrhizas within Mucoromycota.</title>
        <authorList>
            <person name="Chang Y."/>
            <person name="Desiro A."/>
            <person name="Na H."/>
            <person name="Sandor L."/>
            <person name="Lipzen A."/>
            <person name="Clum A."/>
            <person name="Barry K."/>
            <person name="Grigoriev I.V."/>
            <person name="Martin F.M."/>
            <person name="Stajich J.E."/>
            <person name="Smith M.E."/>
            <person name="Bonito G."/>
            <person name="Spatafora J.W."/>
        </authorList>
    </citation>
    <scope>NUCLEOTIDE SEQUENCE [LARGE SCALE GENOMIC DNA]</scope>
    <source>
        <strain evidence="1 2">GMNB39</strain>
    </source>
</reference>
<dbReference type="Proteomes" id="UP000268093">
    <property type="component" value="Unassembled WGS sequence"/>
</dbReference>
<dbReference type="EMBL" id="RBNI01006422">
    <property type="protein sequence ID" value="RUP46036.1"/>
    <property type="molecule type" value="Genomic_DNA"/>
</dbReference>
<keyword evidence="2" id="KW-1185">Reference proteome</keyword>
<sequence>MVPNAMTILSPITASTLSSRCRLGSCLPTCRVRSCSAVIVDSSWTDLLYASARVQQHLFLELVLAVVNGN</sequence>
<accession>A0A433D5A9</accession>
<proteinExistence type="predicted"/>
<comment type="caution">
    <text evidence="1">The sequence shown here is derived from an EMBL/GenBank/DDBJ whole genome shotgun (WGS) entry which is preliminary data.</text>
</comment>
<evidence type="ECO:0000313" key="1">
    <source>
        <dbReference type="EMBL" id="RUP46036.1"/>
    </source>
</evidence>
<evidence type="ECO:0000313" key="2">
    <source>
        <dbReference type="Proteomes" id="UP000268093"/>
    </source>
</evidence>